<proteinExistence type="predicted"/>
<dbReference type="KEGG" id="elux:BTN50_0658"/>
<organism evidence="1 2">
    <name type="scientific">Candidatus Enterovibrio altilux</name>
    <dbReference type="NCBI Taxonomy" id="1927128"/>
    <lineage>
        <taxon>Bacteria</taxon>
        <taxon>Pseudomonadati</taxon>
        <taxon>Pseudomonadota</taxon>
        <taxon>Gammaproteobacteria</taxon>
        <taxon>Vibrionales</taxon>
        <taxon>Vibrionaceae</taxon>
        <taxon>Enterovibrio</taxon>
    </lineage>
</organism>
<sequence>MLGGEIMIGQHASIGDKNSFFIRAYIMSEEITLASED</sequence>
<evidence type="ECO:0000313" key="2">
    <source>
        <dbReference type="Proteomes" id="UP000218160"/>
    </source>
</evidence>
<evidence type="ECO:0000313" key="1">
    <source>
        <dbReference type="EMBL" id="ATF09177.1"/>
    </source>
</evidence>
<name>A0A291B876_9GAMM</name>
<accession>A0A291B876</accession>
<dbReference type="Proteomes" id="UP000218160">
    <property type="component" value="Chromosome 1"/>
</dbReference>
<dbReference type="EMBL" id="CP020660">
    <property type="protein sequence ID" value="ATF09177.1"/>
    <property type="molecule type" value="Genomic_DNA"/>
</dbReference>
<protein>
    <submittedName>
        <fullName evidence="1">Uncharacterized protein</fullName>
    </submittedName>
</protein>
<gene>
    <name evidence="1" type="ORF">BTN50_0658</name>
</gene>
<dbReference type="AlphaFoldDB" id="A0A291B876"/>
<keyword evidence="2" id="KW-1185">Reference proteome</keyword>
<reference evidence="2" key="1">
    <citation type="submission" date="2017-04" db="EMBL/GenBank/DDBJ databases">
        <title>Genome evolution of the luminous symbionts of deep sea anglerfish.</title>
        <authorList>
            <person name="Hendry T.A."/>
        </authorList>
    </citation>
    <scope>NUCLEOTIDE SEQUENCE [LARGE SCALE GENOMIC DNA]</scope>
</reference>